<keyword evidence="3" id="KW-0446">Lipid-binding</keyword>
<dbReference type="GO" id="GO:0006869">
    <property type="term" value="P:lipid transport"/>
    <property type="evidence" value="ECO:0007669"/>
    <property type="project" value="InterPro"/>
</dbReference>
<comment type="similarity">
    <text evidence="1">Belongs to the plant LTP family. B11E subfamily.</text>
</comment>
<proteinExistence type="inferred from homology"/>
<dbReference type="InterPro" id="IPR033872">
    <property type="entry name" value="nsLTP2"/>
</dbReference>
<name>A0A8T0S2X1_PANVG</name>
<accession>A0A8T0S2X1</accession>
<dbReference type="Proteomes" id="UP000823388">
    <property type="component" value="Chromosome 5N"/>
</dbReference>
<feature type="domain" description="Bifunctional inhibitor/plant lipid transfer protein/seed storage helical" evidence="5">
    <location>
        <begin position="23"/>
        <end position="97"/>
    </location>
</feature>
<keyword evidence="2" id="KW-0813">Transport</keyword>
<gene>
    <name evidence="6" type="ORF">PVAP13_5NG455800</name>
</gene>
<evidence type="ECO:0000256" key="1">
    <source>
        <dbReference type="ARBA" id="ARBA00009707"/>
    </source>
</evidence>
<dbReference type="PANTHER" id="PTHR33214">
    <property type="entry name" value="BIFUNCTIONAL INHIBITOR/LIPID-TRANSFER PROTEIN/SEED STORAGE 2S ALBUMIN SUPERFAMILY PROTEIN"/>
    <property type="match status" value="1"/>
</dbReference>
<feature type="signal peptide" evidence="4">
    <location>
        <begin position="1"/>
        <end position="25"/>
    </location>
</feature>
<evidence type="ECO:0000256" key="3">
    <source>
        <dbReference type="ARBA" id="ARBA00023121"/>
    </source>
</evidence>
<evidence type="ECO:0000313" key="6">
    <source>
        <dbReference type="EMBL" id="KAG2590919.1"/>
    </source>
</evidence>
<dbReference type="Gene3D" id="1.10.110.10">
    <property type="entry name" value="Plant lipid-transfer and hydrophobic proteins"/>
    <property type="match status" value="1"/>
</dbReference>
<organism evidence="6 7">
    <name type="scientific">Panicum virgatum</name>
    <name type="common">Blackwell switchgrass</name>
    <dbReference type="NCBI Taxonomy" id="38727"/>
    <lineage>
        <taxon>Eukaryota</taxon>
        <taxon>Viridiplantae</taxon>
        <taxon>Streptophyta</taxon>
        <taxon>Embryophyta</taxon>
        <taxon>Tracheophyta</taxon>
        <taxon>Spermatophyta</taxon>
        <taxon>Magnoliopsida</taxon>
        <taxon>Liliopsida</taxon>
        <taxon>Poales</taxon>
        <taxon>Poaceae</taxon>
        <taxon>PACMAD clade</taxon>
        <taxon>Panicoideae</taxon>
        <taxon>Panicodae</taxon>
        <taxon>Paniceae</taxon>
        <taxon>Panicinae</taxon>
        <taxon>Panicum</taxon>
        <taxon>Panicum sect. Hiantes</taxon>
    </lineage>
</organism>
<reference evidence="6" key="1">
    <citation type="submission" date="2020-05" db="EMBL/GenBank/DDBJ databases">
        <title>WGS assembly of Panicum virgatum.</title>
        <authorList>
            <person name="Lovell J.T."/>
            <person name="Jenkins J."/>
            <person name="Shu S."/>
            <person name="Juenger T.E."/>
            <person name="Schmutz J."/>
        </authorList>
    </citation>
    <scope>NUCLEOTIDE SEQUENCE</scope>
    <source>
        <strain evidence="6">AP13</strain>
    </source>
</reference>
<dbReference type="OrthoDB" id="683267at2759"/>
<sequence length="99" mass="10332">MAGMRAPVLLLVAVLAALLAGRAAADFSALAPCDVMQLSPCASAFAGKGSPTAACCGRLKPHGSTCLCRYKDDASLRRLVDTRHKRRVFTACKVPVPSC</sequence>
<evidence type="ECO:0000313" key="7">
    <source>
        <dbReference type="Proteomes" id="UP000823388"/>
    </source>
</evidence>
<dbReference type="GO" id="GO:0008289">
    <property type="term" value="F:lipid binding"/>
    <property type="evidence" value="ECO:0007669"/>
    <property type="project" value="UniProtKB-KW"/>
</dbReference>
<evidence type="ECO:0000256" key="2">
    <source>
        <dbReference type="ARBA" id="ARBA00022448"/>
    </source>
</evidence>
<evidence type="ECO:0000256" key="4">
    <source>
        <dbReference type="SAM" id="SignalP"/>
    </source>
</evidence>
<dbReference type="SUPFAM" id="SSF47699">
    <property type="entry name" value="Bifunctional inhibitor/lipid-transfer protein/seed storage 2S albumin"/>
    <property type="match status" value="1"/>
</dbReference>
<protein>
    <recommendedName>
        <fullName evidence="5">Bifunctional inhibitor/plant lipid transfer protein/seed storage helical domain-containing protein</fullName>
    </recommendedName>
</protein>
<dbReference type="InterPro" id="IPR016140">
    <property type="entry name" value="Bifunc_inhib/LTP/seed_store"/>
</dbReference>
<dbReference type="Pfam" id="PF14368">
    <property type="entry name" value="LTP_2"/>
    <property type="match status" value="1"/>
</dbReference>
<feature type="chain" id="PRO_5035765488" description="Bifunctional inhibitor/plant lipid transfer protein/seed storage helical domain-containing protein" evidence="4">
    <location>
        <begin position="26"/>
        <end position="99"/>
    </location>
</feature>
<dbReference type="InterPro" id="IPR036312">
    <property type="entry name" value="Bifun_inhib/LTP/seed_sf"/>
</dbReference>
<dbReference type="CDD" id="cd01959">
    <property type="entry name" value="nsLTP2"/>
    <property type="match status" value="1"/>
</dbReference>
<keyword evidence="4" id="KW-0732">Signal</keyword>
<evidence type="ECO:0000259" key="5">
    <source>
        <dbReference type="Pfam" id="PF14368"/>
    </source>
</evidence>
<comment type="caution">
    <text evidence="6">The sequence shown here is derived from an EMBL/GenBank/DDBJ whole genome shotgun (WGS) entry which is preliminary data.</text>
</comment>
<dbReference type="EMBL" id="CM029046">
    <property type="protein sequence ID" value="KAG2590919.1"/>
    <property type="molecule type" value="Genomic_DNA"/>
</dbReference>
<dbReference type="PANTHER" id="PTHR33214:SF8">
    <property type="entry name" value="OS01G0691300 PROTEIN"/>
    <property type="match status" value="1"/>
</dbReference>
<keyword evidence="7" id="KW-1185">Reference proteome</keyword>
<dbReference type="AlphaFoldDB" id="A0A8T0S2X1"/>